<dbReference type="GO" id="GO:0003887">
    <property type="term" value="F:DNA-directed DNA polymerase activity"/>
    <property type="evidence" value="ECO:0007669"/>
    <property type="project" value="InterPro"/>
</dbReference>
<keyword evidence="1" id="KW-0235">DNA replication</keyword>
<dbReference type="PRINTS" id="PR00868">
    <property type="entry name" value="DNAPOLI"/>
</dbReference>
<dbReference type="PANTHER" id="PTHR10133:SF27">
    <property type="entry name" value="DNA POLYMERASE NU"/>
    <property type="match status" value="1"/>
</dbReference>
<dbReference type="GO" id="GO:0006261">
    <property type="term" value="P:DNA-templated DNA replication"/>
    <property type="evidence" value="ECO:0007669"/>
    <property type="project" value="InterPro"/>
</dbReference>
<dbReference type="InterPro" id="IPR001098">
    <property type="entry name" value="DNA-dir_DNA_pol_A_palm_dom"/>
</dbReference>
<dbReference type="InterPro" id="IPR043502">
    <property type="entry name" value="DNA/RNA_pol_sf"/>
</dbReference>
<dbReference type="AlphaFoldDB" id="A0A7S1T659"/>
<sequence>MVFYQSQVPMKDRFGTHKVKRDGTLRKEVEVPPTTAIHRSVEHIADWIRYACDDAEMTWYLRLALKERLSVIPAVDGLSMYHLYLKFFVSFGEMLTDIERKGFKVDLALLKKIEDRSLEESDSLINQFRQWACTFSSDARYMNVDSDKQKQALFFAPVCNRKTKDELPKTVEFDIDNSDGVIEPGAKKAKRKRKICLEGIGLPVPDWTPNGWPSTSTTSLQALCGSPPSFENGLALEKIGKHGCEALNNLLEANSISTLRSSFIVPLQALADTNGRIHASLNINTETGRLSCRRPNLQNQPALEKDRYKIRSAFICEEGHQLIVADYGQLELRLLAHLSNCRSMIEAFEAGGDFHSRTACSMYEEIQDAISRGEVVLESKDSTGIPTVKERFGMERRRAKTLNFSIAYGKTSRGLAKDWGVSLPEAKETIDRWYSDRQEVRQWQQDTISFARDYGYVSTILGRRRNLPGIHATRDHSLRGHSQRAAINTPLQGSAADVVTAAMVKLHQNAALRACGWSTILQVHDEIILEGPRDSSPTAADIVRRTMEHPLEWDLLVQLVVDLHVVQSWYQAK</sequence>
<dbReference type="Gene3D" id="3.30.70.370">
    <property type="match status" value="1"/>
</dbReference>
<proteinExistence type="predicted"/>
<feature type="domain" description="DNA-directed DNA polymerase family A palm" evidence="2">
    <location>
        <begin position="309"/>
        <end position="535"/>
    </location>
</feature>
<dbReference type="SMART" id="SM00482">
    <property type="entry name" value="POLAc"/>
    <property type="match status" value="1"/>
</dbReference>
<dbReference type="GO" id="GO:0006302">
    <property type="term" value="P:double-strand break repair"/>
    <property type="evidence" value="ECO:0007669"/>
    <property type="project" value="TreeGrafter"/>
</dbReference>
<dbReference type="SUPFAM" id="SSF56672">
    <property type="entry name" value="DNA/RNA polymerases"/>
    <property type="match status" value="1"/>
</dbReference>
<name>A0A7S1T659_9RHOD</name>
<accession>A0A7S1T659</accession>
<dbReference type="Gene3D" id="1.10.150.20">
    <property type="entry name" value="5' to 3' exonuclease, C-terminal subdomain"/>
    <property type="match status" value="1"/>
</dbReference>
<evidence type="ECO:0000313" key="3">
    <source>
        <dbReference type="EMBL" id="CAD9223891.1"/>
    </source>
</evidence>
<dbReference type="CDD" id="cd08640">
    <property type="entry name" value="DNA_pol_A_plastid_like"/>
    <property type="match status" value="1"/>
</dbReference>
<dbReference type="GO" id="GO:0003677">
    <property type="term" value="F:DNA binding"/>
    <property type="evidence" value="ECO:0007669"/>
    <property type="project" value="InterPro"/>
</dbReference>
<reference evidence="3" key="1">
    <citation type="submission" date="2021-01" db="EMBL/GenBank/DDBJ databases">
        <authorList>
            <person name="Corre E."/>
            <person name="Pelletier E."/>
            <person name="Niang G."/>
            <person name="Scheremetjew M."/>
            <person name="Finn R."/>
            <person name="Kale V."/>
            <person name="Holt S."/>
            <person name="Cochrane G."/>
            <person name="Meng A."/>
            <person name="Brown T."/>
            <person name="Cohen L."/>
        </authorList>
    </citation>
    <scope>NUCLEOTIDE SEQUENCE</scope>
    <source>
        <strain evidence="3">SAG 36.94</strain>
    </source>
</reference>
<dbReference type="InterPro" id="IPR002298">
    <property type="entry name" value="DNA_polymerase_A"/>
</dbReference>
<evidence type="ECO:0000259" key="2">
    <source>
        <dbReference type="SMART" id="SM00482"/>
    </source>
</evidence>
<dbReference type="Pfam" id="PF00476">
    <property type="entry name" value="DNA_pol_A"/>
    <property type="match status" value="1"/>
</dbReference>
<dbReference type="EMBL" id="HBGH01001636">
    <property type="protein sequence ID" value="CAD9223891.1"/>
    <property type="molecule type" value="Transcribed_RNA"/>
</dbReference>
<evidence type="ECO:0000256" key="1">
    <source>
        <dbReference type="ARBA" id="ARBA00022705"/>
    </source>
</evidence>
<dbReference type="Gene3D" id="1.20.1060.10">
    <property type="entry name" value="Taq DNA Polymerase, Chain T, domain 4"/>
    <property type="match status" value="1"/>
</dbReference>
<organism evidence="3">
    <name type="scientific">Compsopogon caeruleus</name>
    <dbReference type="NCBI Taxonomy" id="31354"/>
    <lineage>
        <taxon>Eukaryota</taxon>
        <taxon>Rhodophyta</taxon>
        <taxon>Compsopogonophyceae</taxon>
        <taxon>Compsopogonales</taxon>
        <taxon>Compsopogonaceae</taxon>
        <taxon>Compsopogon</taxon>
    </lineage>
</organism>
<protein>
    <recommendedName>
        <fullName evidence="2">DNA-directed DNA polymerase family A palm domain-containing protein</fullName>
    </recommendedName>
</protein>
<gene>
    <name evidence="3" type="ORF">CCAE0312_LOCUS843</name>
</gene>
<dbReference type="PANTHER" id="PTHR10133">
    <property type="entry name" value="DNA POLYMERASE I"/>
    <property type="match status" value="1"/>
</dbReference>